<accession>A0A9W5UWX6</accession>
<proteinExistence type="predicted"/>
<dbReference type="Proteomes" id="UP000607311">
    <property type="component" value="Unassembled WGS sequence"/>
</dbReference>
<dbReference type="EMBL" id="BOPD01000043">
    <property type="protein sequence ID" value="GIJ36145.1"/>
    <property type="molecule type" value="Genomic_DNA"/>
</dbReference>
<gene>
    <name evidence="1" type="ORF">Vse01_52930</name>
</gene>
<keyword evidence="2" id="KW-1185">Reference proteome</keyword>
<dbReference type="AlphaFoldDB" id="A0A9W5UWX6"/>
<name>A0A9W5UWX6_9ACTN</name>
<comment type="caution">
    <text evidence="1">The sequence shown here is derived from an EMBL/GenBank/DDBJ whole genome shotgun (WGS) entry which is preliminary data.</text>
</comment>
<evidence type="ECO:0000313" key="1">
    <source>
        <dbReference type="EMBL" id="GIJ36145.1"/>
    </source>
</evidence>
<reference evidence="1" key="1">
    <citation type="submission" date="2021-01" db="EMBL/GenBank/DDBJ databases">
        <title>Whole genome shotgun sequence of Verrucosispora sediminis NBRC 107745.</title>
        <authorList>
            <person name="Komaki H."/>
            <person name="Tamura T."/>
        </authorList>
    </citation>
    <scope>NUCLEOTIDE SEQUENCE</scope>
    <source>
        <strain evidence="1">NBRC 107745</strain>
    </source>
</reference>
<evidence type="ECO:0000313" key="2">
    <source>
        <dbReference type="Proteomes" id="UP000607311"/>
    </source>
</evidence>
<sequence length="77" mass="8130">MPAKVSVPPSGSDDPAEKEFTVNGATPEVRFAEATAVGARFPPPPGWWVVRMVGIAVLSLPDECSARAGRAPSRRMP</sequence>
<protein>
    <submittedName>
        <fullName evidence="1">Uncharacterized protein</fullName>
    </submittedName>
</protein>
<organism evidence="1 2">
    <name type="scientific">Micromonospora sediminimaris</name>
    <dbReference type="NCBI Taxonomy" id="547162"/>
    <lineage>
        <taxon>Bacteria</taxon>
        <taxon>Bacillati</taxon>
        <taxon>Actinomycetota</taxon>
        <taxon>Actinomycetes</taxon>
        <taxon>Micromonosporales</taxon>
        <taxon>Micromonosporaceae</taxon>
        <taxon>Micromonospora</taxon>
    </lineage>
</organism>